<dbReference type="InterPro" id="IPR039568">
    <property type="entry name" value="Peptidase_MA-like_dom"/>
</dbReference>
<protein>
    <recommendedName>
        <fullName evidence="2">Peptidase MA-like domain-containing protein</fullName>
    </recommendedName>
</protein>
<keyword evidence="4" id="KW-1185">Reference proteome</keyword>
<sequence length="445" mass="49316">MLPTVINLVRWQRIVLLPVAVLLTSVAVAASDVTNSSAWADVTARLTRPMLESGPLPRPAEDAPVSEFQAWIAQEANAVLKVETEGLLSGDFTTYALGAMPDDPLVRESLKSRFRTLRELKVTRFDQRIDGQPYVLPGRDSWRVVVIADHCFVETDCATDEAVFDSRWKVTPDGLKLTGFRVHDRTHPCFSCSSSRSAIVARPWETTELVAKVGKRTLVAVPLKYRARLAELAARAESAAVIADRYQVGDGKVDRYRLFIADPVSCSQWYYGYPGAWAAGLAAPTGPNRIEVEAAESALTPGYADELLTHELAHVSTLRNDTTYGQDDVWFLVEGMAEYVMQQGVGGKEYRRGTVVRHLTQQRPLRSVMVQPPAFDADLVDAQARYAVGYYALEYLFKHYGKTKTLAFFRGAVQYGIGLDGASQSAFGKPWAKVDRECAAYVRKL</sequence>
<organism evidence="3 4">
    <name type="scientific">Actinoplanes awajinensis subsp. mycoplanecinus</name>
    <dbReference type="NCBI Taxonomy" id="135947"/>
    <lineage>
        <taxon>Bacteria</taxon>
        <taxon>Bacillati</taxon>
        <taxon>Actinomycetota</taxon>
        <taxon>Actinomycetes</taxon>
        <taxon>Micromonosporales</taxon>
        <taxon>Micromonosporaceae</taxon>
        <taxon>Actinoplanes</taxon>
    </lineage>
</organism>
<evidence type="ECO:0000313" key="4">
    <source>
        <dbReference type="Proteomes" id="UP000053244"/>
    </source>
</evidence>
<dbReference type="AlphaFoldDB" id="A0A124G9B7"/>
<reference evidence="3 4" key="1">
    <citation type="submission" date="2015-10" db="EMBL/GenBank/DDBJ databases">
        <authorList>
            <person name="Gilbert D.G."/>
        </authorList>
    </citation>
    <scope>NUCLEOTIDE SEQUENCE [LARGE SCALE GENOMIC DNA]</scope>
    <source>
        <strain evidence="3 4">NRRL B-16712</strain>
    </source>
</reference>
<feature type="domain" description="Peptidase MA-like" evidence="2">
    <location>
        <begin position="272"/>
        <end position="439"/>
    </location>
</feature>
<feature type="chain" id="PRO_5007172045" description="Peptidase MA-like domain-containing protein" evidence="1">
    <location>
        <begin position="30"/>
        <end position="445"/>
    </location>
</feature>
<accession>A0A124G9B7</accession>
<name>A0A124G9B7_9ACTN</name>
<dbReference type="EMBL" id="LLZH01000288">
    <property type="protein sequence ID" value="KUL28525.1"/>
    <property type="molecule type" value="Genomic_DNA"/>
</dbReference>
<evidence type="ECO:0000313" key="3">
    <source>
        <dbReference type="EMBL" id="KUL28525.1"/>
    </source>
</evidence>
<comment type="caution">
    <text evidence="3">The sequence shown here is derived from an EMBL/GenBank/DDBJ whole genome shotgun (WGS) entry which is preliminary data.</text>
</comment>
<evidence type="ECO:0000256" key="1">
    <source>
        <dbReference type="SAM" id="SignalP"/>
    </source>
</evidence>
<evidence type="ECO:0000259" key="2">
    <source>
        <dbReference type="Pfam" id="PF13485"/>
    </source>
</evidence>
<feature type="signal peptide" evidence="1">
    <location>
        <begin position="1"/>
        <end position="29"/>
    </location>
</feature>
<dbReference type="Proteomes" id="UP000053244">
    <property type="component" value="Unassembled WGS sequence"/>
</dbReference>
<gene>
    <name evidence="3" type="ORF">ADL15_31755</name>
</gene>
<dbReference type="Pfam" id="PF13485">
    <property type="entry name" value="Peptidase_MA_2"/>
    <property type="match status" value="1"/>
</dbReference>
<proteinExistence type="predicted"/>
<keyword evidence="1" id="KW-0732">Signal</keyword>